<dbReference type="SUPFAM" id="SSF55486">
    <property type="entry name" value="Metalloproteases ('zincins'), catalytic domain"/>
    <property type="match status" value="1"/>
</dbReference>
<proteinExistence type="predicted"/>
<dbReference type="InterPro" id="IPR050557">
    <property type="entry name" value="RTX_toxin/Mannuronan_C5-epim"/>
</dbReference>
<dbReference type="HOGENOM" id="CLU_679338_0_0_5"/>
<dbReference type="PATRIC" id="fig|1367847.3.peg.3999"/>
<feature type="domain" description="Peptidase M10 serralysin C-terminal" evidence="5">
    <location>
        <begin position="146"/>
        <end position="281"/>
    </location>
</feature>
<dbReference type="AlphaFoldDB" id="S5Y0J6"/>
<keyword evidence="6" id="KW-0614">Plasmid</keyword>
<evidence type="ECO:0000313" key="7">
    <source>
        <dbReference type="Proteomes" id="UP000015480"/>
    </source>
</evidence>
<sequence length="441" mass="46038">MADLGKDPAYATLPSGSTRSGDIWMRSSTSTDARIGNSTWWSVLHEVGHAVGLKHPHDGSGSKIMLAKYDSLEFTVMSYKAYVGAGGRPSNEQWGFPQTYMRADIAALQHIYGIDWTTRSENNEYKWTPGSGNTIINGVVSIAPGANKIFLTIWDAGGNDTYNLSAYKTPLLIDLRAGAYSHFGTTQIAILGAGHEASGMVYNAYKPVDGDIRSLIENAIGGSGNDNIIGNEVANKLSGGAGNDTLIGLKGNDTLDGGDGNDILYGVDGGQGLGRDVIIGGAGADLVTYITANMAVEVDLNTGRGTSGDALGDTYSGAENAQGSNYNDLITGSGGANGLYGANGNDTLVGMGGDDHLYGGDGADRFIFGPGKTGRDTIYDFNVNSGDVISFKGNSQFARYADLAGSMKQSGSDVFITSSDGDIIILKNVLLASLSSNDFIF</sequence>
<dbReference type="InterPro" id="IPR001343">
    <property type="entry name" value="Hemolysn_Ca-bd"/>
</dbReference>
<dbReference type="KEGG" id="pami:JCM7686_pAMI4p351"/>
<dbReference type="GO" id="GO:0005509">
    <property type="term" value="F:calcium ion binding"/>
    <property type="evidence" value="ECO:0007669"/>
    <property type="project" value="InterPro"/>
</dbReference>
<dbReference type="Gene3D" id="2.150.10.10">
    <property type="entry name" value="Serralysin-like metalloprotease, C-terminal"/>
    <property type="match status" value="2"/>
</dbReference>
<dbReference type="CDD" id="cd04277">
    <property type="entry name" value="ZnMc_serralysin_like"/>
    <property type="match status" value="1"/>
</dbReference>
<keyword evidence="7" id="KW-1185">Reference proteome</keyword>
<evidence type="ECO:0000256" key="1">
    <source>
        <dbReference type="ARBA" id="ARBA00001913"/>
    </source>
</evidence>
<dbReference type="InterPro" id="IPR018511">
    <property type="entry name" value="Hemolysin-typ_Ca-bd_CS"/>
</dbReference>
<evidence type="ECO:0000313" key="6">
    <source>
        <dbReference type="EMBL" id="AGT11037.1"/>
    </source>
</evidence>
<organism evidence="6 7">
    <name type="scientific">Paracoccus aminophilus JCM 7686</name>
    <dbReference type="NCBI Taxonomy" id="1367847"/>
    <lineage>
        <taxon>Bacteria</taxon>
        <taxon>Pseudomonadati</taxon>
        <taxon>Pseudomonadota</taxon>
        <taxon>Alphaproteobacteria</taxon>
        <taxon>Rhodobacterales</taxon>
        <taxon>Paracoccaceae</taxon>
        <taxon>Paracoccus</taxon>
    </lineage>
</organism>
<dbReference type="Proteomes" id="UP000015480">
    <property type="component" value="Plasmid pAMI4"/>
</dbReference>
<dbReference type="eggNOG" id="COG2931">
    <property type="taxonomic scope" value="Bacteria"/>
</dbReference>
<dbReference type="GO" id="GO:0005615">
    <property type="term" value="C:extracellular space"/>
    <property type="evidence" value="ECO:0007669"/>
    <property type="project" value="InterPro"/>
</dbReference>
<dbReference type="InterPro" id="IPR034033">
    <property type="entry name" value="Serralysin-like"/>
</dbReference>
<accession>S5Y0J6</accession>
<geneLocation type="plasmid" evidence="6 7">
    <name>pAMI4</name>
</geneLocation>
<dbReference type="EMBL" id="CP006652">
    <property type="protein sequence ID" value="AGT11037.1"/>
    <property type="molecule type" value="Genomic_DNA"/>
</dbReference>
<dbReference type="PROSITE" id="PS00330">
    <property type="entry name" value="HEMOLYSIN_CALCIUM"/>
    <property type="match status" value="2"/>
</dbReference>
<reference evidence="6 7" key="1">
    <citation type="journal article" date="2014" name="BMC Genomics">
        <title>Architecture and functions of a multipartite genome of the methylotrophic bacterium Paracoccus aminophilus JCM 7686, containing primary and secondary chromids.</title>
        <authorList>
            <person name="Dziewit L."/>
            <person name="Czarnecki J."/>
            <person name="Wibberg D."/>
            <person name="Radlinska M."/>
            <person name="Mrozek P."/>
            <person name="Szymczak M."/>
            <person name="Schluter A."/>
            <person name="Puhler A."/>
            <person name="Bartosik D."/>
        </authorList>
    </citation>
    <scope>NUCLEOTIDE SEQUENCE [LARGE SCALE GENOMIC DNA]</scope>
    <source>
        <strain evidence="6">JCM 7686</strain>
        <plasmid evidence="7">Plasmid pAMI4</plasmid>
    </source>
</reference>
<evidence type="ECO:0000256" key="4">
    <source>
        <dbReference type="ARBA" id="ARBA00022737"/>
    </source>
</evidence>
<dbReference type="Pfam" id="PF00353">
    <property type="entry name" value="HemolysinCabind"/>
    <property type="match status" value="2"/>
</dbReference>
<comment type="cofactor">
    <cofactor evidence="1">
        <name>Ca(2+)</name>
        <dbReference type="ChEBI" id="CHEBI:29108"/>
    </cofactor>
</comment>
<dbReference type="InterPro" id="IPR013858">
    <property type="entry name" value="Peptidase_M10B_C"/>
</dbReference>
<comment type="subcellular location">
    <subcellularLocation>
        <location evidence="2">Secreted</location>
    </subcellularLocation>
</comment>
<dbReference type="Gene3D" id="3.40.390.10">
    <property type="entry name" value="Collagenase (Catalytic Domain)"/>
    <property type="match status" value="1"/>
</dbReference>
<evidence type="ECO:0000256" key="3">
    <source>
        <dbReference type="ARBA" id="ARBA00022525"/>
    </source>
</evidence>
<dbReference type="InterPro" id="IPR011049">
    <property type="entry name" value="Serralysin-like_metalloprot_C"/>
</dbReference>
<name>S5Y0J6_PARAH</name>
<keyword evidence="6" id="KW-0378">Hydrolase</keyword>
<dbReference type="Pfam" id="PF08548">
    <property type="entry name" value="Peptidase_M10_C"/>
    <property type="match status" value="1"/>
</dbReference>
<dbReference type="PANTHER" id="PTHR38340">
    <property type="entry name" value="S-LAYER PROTEIN"/>
    <property type="match status" value="1"/>
</dbReference>
<dbReference type="InterPro" id="IPR024079">
    <property type="entry name" value="MetalloPept_cat_dom_sf"/>
</dbReference>
<dbReference type="SUPFAM" id="SSF51120">
    <property type="entry name" value="beta-Roll"/>
    <property type="match status" value="2"/>
</dbReference>
<keyword evidence="4" id="KW-0677">Repeat</keyword>
<protein>
    <submittedName>
        <fullName evidence="6">Serralysin</fullName>
        <ecNumber evidence="6">3.4.24.40</ecNumber>
    </submittedName>
</protein>
<dbReference type="PRINTS" id="PR00313">
    <property type="entry name" value="CABNDNGRPT"/>
</dbReference>
<evidence type="ECO:0000256" key="2">
    <source>
        <dbReference type="ARBA" id="ARBA00004613"/>
    </source>
</evidence>
<keyword evidence="3" id="KW-0964">Secreted</keyword>
<gene>
    <name evidence="6" type="ORF">JCM7686_pAMI4p351</name>
</gene>
<dbReference type="GO" id="GO:0008237">
    <property type="term" value="F:metallopeptidase activity"/>
    <property type="evidence" value="ECO:0007669"/>
    <property type="project" value="InterPro"/>
</dbReference>
<evidence type="ECO:0000259" key="5">
    <source>
        <dbReference type="Pfam" id="PF08548"/>
    </source>
</evidence>
<dbReference type="EC" id="3.4.24.40" evidence="6"/>
<dbReference type="PANTHER" id="PTHR38340:SF1">
    <property type="entry name" value="S-LAYER PROTEIN"/>
    <property type="match status" value="1"/>
</dbReference>